<keyword evidence="3" id="KW-1185">Reference proteome</keyword>
<evidence type="ECO:0000256" key="1">
    <source>
        <dbReference type="SAM" id="MobiDB-lite"/>
    </source>
</evidence>
<dbReference type="Proteomes" id="UP000020218">
    <property type="component" value="Unassembled WGS sequence"/>
</dbReference>
<feature type="compositionally biased region" description="Basic and acidic residues" evidence="1">
    <location>
        <begin position="156"/>
        <end position="165"/>
    </location>
</feature>
<comment type="caution">
    <text evidence="2">The sequence shown here is derived from an EMBL/GenBank/DDBJ whole genome shotgun (WGS) entry which is preliminary data.</text>
</comment>
<organism evidence="2 3">
    <name type="scientific">Candidatus Accumulibacter adjunctus</name>
    <dbReference type="NCBI Taxonomy" id="1454001"/>
    <lineage>
        <taxon>Bacteria</taxon>
        <taxon>Pseudomonadati</taxon>
        <taxon>Pseudomonadota</taxon>
        <taxon>Betaproteobacteria</taxon>
        <taxon>Candidatus Accumulibacter</taxon>
    </lineage>
</organism>
<name>A0A011MIK5_9PROT</name>
<protein>
    <submittedName>
        <fullName evidence="2">Uncharacterized protein</fullName>
    </submittedName>
</protein>
<proteinExistence type="predicted"/>
<gene>
    <name evidence="2" type="ORF">AW08_00256</name>
</gene>
<sequence>MISAPSEMRCRSMWATSMTAKTIAIVSGIASATTVPGRTPRLTKLHARMMTIACQSEVMKSLIAWSTVTAWSATRVVSMPTGRSATTSAITLRTLSPRARMSPASRMAIARPMAGLPLTRNIGCGGSVKPRRTLAMSPRRKMRSPATMFTASMSRSESKAPETRRNTRSCSPCIVPAGRTRFCACSVATIWLRFRRRPASRSVENSM</sequence>
<dbReference type="EMBL" id="JFAX01000001">
    <property type="protein sequence ID" value="EXI69763.1"/>
    <property type="molecule type" value="Genomic_DNA"/>
</dbReference>
<accession>A0A011MIK5</accession>
<evidence type="ECO:0000313" key="3">
    <source>
        <dbReference type="Proteomes" id="UP000020218"/>
    </source>
</evidence>
<dbReference type="STRING" id="1454001.AW08_00256"/>
<feature type="region of interest" description="Disordered" evidence="1">
    <location>
        <begin position="149"/>
        <end position="169"/>
    </location>
</feature>
<dbReference type="AlphaFoldDB" id="A0A011MIK5"/>
<evidence type="ECO:0000313" key="2">
    <source>
        <dbReference type="EMBL" id="EXI69763.1"/>
    </source>
</evidence>
<reference evidence="2" key="1">
    <citation type="submission" date="2014-02" db="EMBL/GenBank/DDBJ databases">
        <title>Expanding our view of genomic diversity in Candidatus Accumulibacter clades.</title>
        <authorList>
            <person name="Skennerton C.T."/>
            <person name="Barr J.J."/>
            <person name="Slater F.R."/>
            <person name="Bond P.L."/>
            <person name="Tyson G.W."/>
        </authorList>
    </citation>
    <scope>NUCLEOTIDE SEQUENCE [LARGE SCALE GENOMIC DNA]</scope>
</reference>